<comment type="caution">
    <text evidence="1">The sequence shown here is derived from an EMBL/GenBank/DDBJ whole genome shotgun (WGS) entry which is preliminary data.</text>
</comment>
<accession>A0A5C4RYM3</accession>
<evidence type="ECO:0000313" key="1">
    <source>
        <dbReference type="EMBL" id="TNJ36393.1"/>
    </source>
</evidence>
<dbReference type="EMBL" id="VDCI01000006">
    <property type="protein sequence ID" value="TNJ36393.1"/>
    <property type="molecule type" value="Genomic_DNA"/>
</dbReference>
<dbReference type="Proteomes" id="UP000309544">
    <property type="component" value="Unassembled WGS sequence"/>
</dbReference>
<dbReference type="Pfam" id="PF04977">
    <property type="entry name" value="DivIC"/>
    <property type="match status" value="1"/>
</dbReference>
<dbReference type="AlphaFoldDB" id="A0A5C4RYM3"/>
<protein>
    <submittedName>
        <fullName evidence="1">Septum formation initiator</fullName>
    </submittedName>
</protein>
<name>A0A5C4RYM3_PROVB</name>
<keyword evidence="2" id="KW-1185">Reference proteome</keyword>
<reference evidence="1 2" key="1">
    <citation type="submission" date="2019-05" db="EMBL/GenBank/DDBJ databases">
        <title>Draft Whole-Genome sequence of the green sulfur bacterium Prosthecochloris vibrioformis DSM 260.</title>
        <authorList>
            <person name="Meyer T.E."/>
            <person name="Kyndt J.A."/>
        </authorList>
    </citation>
    <scope>NUCLEOTIDE SEQUENCE [LARGE SCALE GENOMIC DNA]</scope>
    <source>
        <strain evidence="1 2">DSM 260</strain>
    </source>
</reference>
<gene>
    <name evidence="1" type="ORF">FGF68_07670</name>
</gene>
<dbReference type="InterPro" id="IPR007060">
    <property type="entry name" value="FtsL/DivIC"/>
</dbReference>
<sequence>MALLWGLFGDYGVVSRIRLEVQHHLLLERHAALEQDIALNRQRVHQARTPEAVEKVAREKYNFRKPGETLFILRQH</sequence>
<proteinExistence type="predicted"/>
<evidence type="ECO:0000313" key="2">
    <source>
        <dbReference type="Proteomes" id="UP000309544"/>
    </source>
</evidence>
<organism evidence="1 2">
    <name type="scientific">Prosthecochloris vibrioformis</name>
    <name type="common">Chlorobium vibrioforme</name>
    <dbReference type="NCBI Taxonomy" id="1098"/>
    <lineage>
        <taxon>Bacteria</taxon>
        <taxon>Pseudomonadati</taxon>
        <taxon>Chlorobiota</taxon>
        <taxon>Chlorobiia</taxon>
        <taxon>Chlorobiales</taxon>
        <taxon>Chlorobiaceae</taxon>
        <taxon>Prosthecochloris</taxon>
    </lineage>
</organism>